<dbReference type="EMBL" id="RCSX01000064">
    <property type="protein sequence ID" value="KAF7909040.1"/>
    <property type="molecule type" value="Genomic_DNA"/>
</dbReference>
<proteinExistence type="predicted"/>
<dbReference type="GeneID" id="62239116"/>
<organism evidence="2 3">
    <name type="scientific">Botrytis deweyae</name>
    <dbReference type="NCBI Taxonomy" id="2478750"/>
    <lineage>
        <taxon>Eukaryota</taxon>
        <taxon>Fungi</taxon>
        <taxon>Dikarya</taxon>
        <taxon>Ascomycota</taxon>
        <taxon>Pezizomycotina</taxon>
        <taxon>Leotiomycetes</taxon>
        <taxon>Helotiales</taxon>
        <taxon>Sclerotiniaceae</taxon>
        <taxon>Botrytis</taxon>
    </lineage>
</organism>
<feature type="compositionally biased region" description="Polar residues" evidence="1">
    <location>
        <begin position="91"/>
        <end position="109"/>
    </location>
</feature>
<gene>
    <name evidence="2" type="ORF">EAE98_012345</name>
</gene>
<keyword evidence="3" id="KW-1185">Reference proteome</keyword>
<comment type="caution">
    <text evidence="2">The sequence shown here is derived from an EMBL/GenBank/DDBJ whole genome shotgun (WGS) entry which is preliminary data.</text>
</comment>
<reference evidence="2 3" key="1">
    <citation type="journal article" date="2020" name="Genome Biol. Evol.">
        <title>Comparative genomics of Sclerotiniaceae.</title>
        <authorList>
            <person name="Valero Jimenez C.A."/>
            <person name="Steentjes M."/>
            <person name="Scholten O.E."/>
            <person name="Van Kan J.A.L."/>
        </authorList>
    </citation>
    <scope>NUCLEOTIDE SEQUENCE [LARGE SCALE GENOMIC DNA]</scope>
    <source>
        <strain evidence="2 3">B1</strain>
    </source>
</reference>
<dbReference type="Proteomes" id="UP000783213">
    <property type="component" value="Unassembled WGS sequence"/>
</dbReference>
<evidence type="ECO:0000256" key="1">
    <source>
        <dbReference type="SAM" id="MobiDB-lite"/>
    </source>
</evidence>
<protein>
    <submittedName>
        <fullName evidence="2">Uncharacterized protein</fullName>
    </submittedName>
</protein>
<dbReference type="RefSeq" id="XP_038803665.1">
    <property type="nucleotide sequence ID" value="XM_038959970.1"/>
</dbReference>
<name>A0ABQ7I396_9HELO</name>
<accession>A0ABQ7I396</accession>
<evidence type="ECO:0000313" key="2">
    <source>
        <dbReference type="EMBL" id="KAF7909040.1"/>
    </source>
</evidence>
<evidence type="ECO:0000313" key="3">
    <source>
        <dbReference type="Proteomes" id="UP000783213"/>
    </source>
</evidence>
<sequence length="109" mass="12255">MTRAASIGNDKSHCTCPEMPFEVVGCPFIWHRYINSTRFTASEIPETSENFLKCSNAQFGKFKKERKNDWVAQKTTEAEKLASKAAASRMQLPNPNTTLLTNQISSKPN</sequence>
<feature type="region of interest" description="Disordered" evidence="1">
    <location>
        <begin position="82"/>
        <end position="109"/>
    </location>
</feature>